<evidence type="ECO:0000313" key="4">
    <source>
        <dbReference type="EMBL" id="PMD54124.1"/>
    </source>
</evidence>
<feature type="compositionally biased region" description="Pro residues" evidence="1">
    <location>
        <begin position="353"/>
        <end position="367"/>
    </location>
</feature>
<feature type="signal peptide" evidence="3">
    <location>
        <begin position="1"/>
        <end position="20"/>
    </location>
</feature>
<keyword evidence="5" id="KW-1185">Reference proteome</keyword>
<keyword evidence="3" id="KW-0732">Signal</keyword>
<sequence>MRNVIRLLFVHLPLLSLVAATRQRQLPTREGIKWLREERSALVRLDIPELPLWNTEEQIGEDQPSALIFNFTLSHDNRILALNGIPILPLENAYVPPRLFAYQTSETLTQFENDTIADYNNCPLFFLDYSRIVPQAEDGFQQFYNYTPSLNLDILGASIAGYNALLPADNQRFIRLTLHQVEPRSTPISLLSFKIADIYLEDRGPNNQFKSPESLKPCTAWSWLCPDKPAYPWYQYIYRQNFDEYGRIGSMRHLIHMKWATLIEVYGVAQVAIISSAVGIVILSLIGYGIYRVFKRAQELWQKRLGDIDAWTADEEIGGLLDDEEEEEEGDNYVGKDVVEMEDWTGNADAEKPLPPPPVPPPVPPKAGEPSRS</sequence>
<dbReference type="InParanoid" id="A0A2J6STM2"/>
<dbReference type="Proteomes" id="UP000235371">
    <property type="component" value="Unassembled WGS sequence"/>
</dbReference>
<feature type="chain" id="PRO_5014451109" evidence="3">
    <location>
        <begin position="21"/>
        <end position="373"/>
    </location>
</feature>
<evidence type="ECO:0000313" key="5">
    <source>
        <dbReference type="Proteomes" id="UP000235371"/>
    </source>
</evidence>
<dbReference type="GeneID" id="36578590"/>
<reference evidence="4 5" key="1">
    <citation type="submission" date="2016-04" db="EMBL/GenBank/DDBJ databases">
        <title>A degradative enzymes factory behind the ericoid mycorrhizal symbiosis.</title>
        <authorList>
            <consortium name="DOE Joint Genome Institute"/>
            <person name="Martino E."/>
            <person name="Morin E."/>
            <person name="Grelet G."/>
            <person name="Kuo A."/>
            <person name="Kohler A."/>
            <person name="Daghino S."/>
            <person name="Barry K."/>
            <person name="Choi C."/>
            <person name="Cichocki N."/>
            <person name="Clum A."/>
            <person name="Copeland A."/>
            <person name="Hainaut M."/>
            <person name="Haridas S."/>
            <person name="Labutti K."/>
            <person name="Lindquist E."/>
            <person name="Lipzen A."/>
            <person name="Khouja H.-R."/>
            <person name="Murat C."/>
            <person name="Ohm R."/>
            <person name="Olson A."/>
            <person name="Spatafora J."/>
            <person name="Veneault-Fourrey C."/>
            <person name="Henrissat B."/>
            <person name="Grigoriev I."/>
            <person name="Martin F."/>
            <person name="Perotto S."/>
        </authorList>
    </citation>
    <scope>NUCLEOTIDE SEQUENCE [LARGE SCALE GENOMIC DNA]</scope>
    <source>
        <strain evidence="4 5">E</strain>
    </source>
</reference>
<gene>
    <name evidence="4" type="ORF">K444DRAFT_136125</name>
</gene>
<proteinExistence type="predicted"/>
<feature type="region of interest" description="Disordered" evidence="1">
    <location>
        <begin position="344"/>
        <end position="373"/>
    </location>
</feature>
<keyword evidence="2" id="KW-0472">Membrane</keyword>
<keyword evidence="2" id="KW-0812">Transmembrane</keyword>
<accession>A0A2J6STM2</accession>
<name>A0A2J6STM2_9HELO</name>
<dbReference type="AlphaFoldDB" id="A0A2J6STM2"/>
<protein>
    <submittedName>
        <fullName evidence="4">Uncharacterized protein</fullName>
    </submittedName>
</protein>
<evidence type="ECO:0000256" key="2">
    <source>
        <dbReference type="SAM" id="Phobius"/>
    </source>
</evidence>
<feature type="transmembrane region" description="Helical" evidence="2">
    <location>
        <begin position="271"/>
        <end position="294"/>
    </location>
</feature>
<organism evidence="4 5">
    <name type="scientific">Hyaloscypha bicolor E</name>
    <dbReference type="NCBI Taxonomy" id="1095630"/>
    <lineage>
        <taxon>Eukaryota</taxon>
        <taxon>Fungi</taxon>
        <taxon>Dikarya</taxon>
        <taxon>Ascomycota</taxon>
        <taxon>Pezizomycotina</taxon>
        <taxon>Leotiomycetes</taxon>
        <taxon>Helotiales</taxon>
        <taxon>Hyaloscyphaceae</taxon>
        <taxon>Hyaloscypha</taxon>
        <taxon>Hyaloscypha bicolor</taxon>
    </lineage>
</organism>
<evidence type="ECO:0000256" key="3">
    <source>
        <dbReference type="SAM" id="SignalP"/>
    </source>
</evidence>
<dbReference type="OrthoDB" id="3917128at2759"/>
<dbReference type="EMBL" id="KZ613866">
    <property type="protein sequence ID" value="PMD54124.1"/>
    <property type="molecule type" value="Genomic_DNA"/>
</dbReference>
<dbReference type="RefSeq" id="XP_024731028.1">
    <property type="nucleotide sequence ID" value="XM_024870508.1"/>
</dbReference>
<keyword evidence="2" id="KW-1133">Transmembrane helix</keyword>
<evidence type="ECO:0000256" key="1">
    <source>
        <dbReference type="SAM" id="MobiDB-lite"/>
    </source>
</evidence>